<feature type="transmembrane region" description="Helical" evidence="9">
    <location>
        <begin position="34"/>
        <end position="55"/>
    </location>
</feature>
<comment type="subcellular location">
    <subcellularLocation>
        <location evidence="9">Cell inner membrane</location>
        <topology evidence="9">Multi-pass membrane protein</topology>
    </subcellularLocation>
    <subcellularLocation>
        <location evidence="1">Cell membrane</location>
        <topology evidence="1">Multi-pass membrane protein</topology>
    </subcellularLocation>
</comment>
<accession>A0A2N7U4Q5</accession>
<evidence type="ECO:0000256" key="5">
    <source>
        <dbReference type="ARBA" id="ARBA00022475"/>
    </source>
</evidence>
<sequence>MTIEAREVRRRERLETIEKSLDRRHAKERRFRRMGLAAVTTGMVLVVILFSSILMRGLPAFWQATFYLDIHFDPEVVQVEARPVQEAGERAADFRDRDLAWQSQVGLVNWQQLIDDALEAELGEEIEARQTRDLRALVTSGERRALRDRFIDDPSLLGETKRLKLLASANVDVWIKGNIDRDLPDAQQQLSAQTREWADALHERGVIRNAFSTALFLNPDSRSSLASAGLAGAFMGSLFMMLIVIVLSVPIGVASAVYLEEFAPKNRLTDLIEININNLAAVPSIVFGLLGAAIFIGYLRLPLSAPLVGGLVLTLMTLPTIIIATRASLRSIPPSIRQAALGIGASRIQTVFHHVLPLALPGILTGSILGVAQALGETAPLLLIGMNAFVSNVPGSPLDQATALPVQIYLWQGNELRNFFEARTSAAIIVLLALMLSLNALAIWLRKKFETRW</sequence>
<evidence type="ECO:0000256" key="8">
    <source>
        <dbReference type="ARBA" id="ARBA00023136"/>
    </source>
</evidence>
<gene>
    <name evidence="11" type="primary">pstA</name>
    <name evidence="11" type="ORF">C1H69_10575</name>
</gene>
<dbReference type="PANTHER" id="PTHR43470">
    <property type="entry name" value="PHOSPHATE TRANSPORT SYSTEM PERMEASE PROTEIN PSTA-RELATED"/>
    <property type="match status" value="1"/>
</dbReference>
<dbReference type="PANTHER" id="PTHR43470:SF5">
    <property type="entry name" value="PHOSPHATE TRANSPORT SYSTEM PERMEASE PROTEIN PSTA"/>
    <property type="match status" value="1"/>
</dbReference>
<feature type="transmembrane region" description="Helical" evidence="9">
    <location>
        <begin position="307"/>
        <end position="329"/>
    </location>
</feature>
<evidence type="ECO:0000256" key="4">
    <source>
        <dbReference type="ARBA" id="ARBA00022448"/>
    </source>
</evidence>
<evidence type="ECO:0000259" key="10">
    <source>
        <dbReference type="PROSITE" id="PS50928"/>
    </source>
</evidence>
<reference evidence="11 12" key="1">
    <citation type="submission" date="2018-01" db="EMBL/GenBank/DDBJ databases">
        <title>Halomonas endophytica sp. nov., isolated from storage liquid in the stems of Populus euphratica.</title>
        <authorList>
            <person name="Chen C."/>
        </authorList>
    </citation>
    <scope>NUCLEOTIDE SEQUENCE [LARGE SCALE GENOMIC DNA]</scope>
    <source>
        <strain evidence="11 12">MC28</strain>
    </source>
</reference>
<feature type="transmembrane region" description="Helical" evidence="9">
    <location>
        <begin position="279"/>
        <end position="301"/>
    </location>
</feature>
<proteinExistence type="inferred from homology"/>
<keyword evidence="12" id="KW-1185">Reference proteome</keyword>
<feature type="transmembrane region" description="Helical" evidence="9">
    <location>
        <begin position="426"/>
        <end position="445"/>
    </location>
</feature>
<dbReference type="Pfam" id="PF00528">
    <property type="entry name" value="BPD_transp_1"/>
    <property type="match status" value="1"/>
</dbReference>
<dbReference type="GO" id="GO:0005315">
    <property type="term" value="F:phosphate transmembrane transporter activity"/>
    <property type="evidence" value="ECO:0007669"/>
    <property type="project" value="InterPro"/>
</dbReference>
<evidence type="ECO:0000256" key="9">
    <source>
        <dbReference type="RuleBase" id="RU363043"/>
    </source>
</evidence>
<dbReference type="InterPro" id="IPR035906">
    <property type="entry name" value="MetI-like_sf"/>
</dbReference>
<dbReference type="InterPro" id="IPR005672">
    <property type="entry name" value="Phosphate_PstA"/>
</dbReference>
<dbReference type="NCBIfam" id="TIGR00974">
    <property type="entry name" value="3a0107s02c"/>
    <property type="match status" value="1"/>
</dbReference>
<evidence type="ECO:0000313" key="11">
    <source>
        <dbReference type="EMBL" id="PMR75397.1"/>
    </source>
</evidence>
<dbReference type="CDD" id="cd06261">
    <property type="entry name" value="TM_PBP2"/>
    <property type="match status" value="1"/>
</dbReference>
<dbReference type="GO" id="GO:0005886">
    <property type="term" value="C:plasma membrane"/>
    <property type="evidence" value="ECO:0007669"/>
    <property type="project" value="UniProtKB-SubCell"/>
</dbReference>
<dbReference type="GO" id="GO:0035435">
    <property type="term" value="P:phosphate ion transmembrane transport"/>
    <property type="evidence" value="ECO:0007669"/>
    <property type="project" value="InterPro"/>
</dbReference>
<keyword evidence="7 9" id="KW-1133">Transmembrane helix</keyword>
<feature type="domain" description="ABC transmembrane type-1" evidence="10">
    <location>
        <begin position="234"/>
        <end position="442"/>
    </location>
</feature>
<organism evidence="11 12">
    <name type="scientific">Billgrantia endophytica</name>
    <dbReference type="NCBI Taxonomy" id="2033802"/>
    <lineage>
        <taxon>Bacteria</taxon>
        <taxon>Pseudomonadati</taxon>
        <taxon>Pseudomonadota</taxon>
        <taxon>Gammaproteobacteria</taxon>
        <taxon>Oceanospirillales</taxon>
        <taxon>Halomonadaceae</taxon>
        <taxon>Billgrantia</taxon>
    </lineage>
</organism>
<feature type="transmembrane region" description="Helical" evidence="9">
    <location>
        <begin position="225"/>
        <end position="258"/>
    </location>
</feature>
<dbReference type="Gene3D" id="1.10.3720.10">
    <property type="entry name" value="MetI-like"/>
    <property type="match status" value="1"/>
</dbReference>
<dbReference type="AlphaFoldDB" id="A0A2N7U4Q5"/>
<keyword evidence="6 9" id="KW-0812">Transmembrane</keyword>
<evidence type="ECO:0000256" key="7">
    <source>
        <dbReference type="ARBA" id="ARBA00022989"/>
    </source>
</evidence>
<keyword evidence="5 9" id="KW-1003">Cell membrane</keyword>
<name>A0A2N7U4Q5_9GAMM</name>
<keyword evidence="8 9" id="KW-0472">Membrane</keyword>
<dbReference type="InterPro" id="IPR024573">
    <property type="entry name" value="DUF3333"/>
</dbReference>
<feature type="transmembrane region" description="Helical" evidence="9">
    <location>
        <begin position="350"/>
        <end position="372"/>
    </location>
</feature>
<dbReference type="SUPFAM" id="SSF161098">
    <property type="entry name" value="MetI-like"/>
    <property type="match status" value="1"/>
</dbReference>
<dbReference type="InterPro" id="IPR000515">
    <property type="entry name" value="MetI-like"/>
</dbReference>
<evidence type="ECO:0000256" key="3">
    <source>
        <dbReference type="ARBA" id="ARBA00016864"/>
    </source>
</evidence>
<protein>
    <recommendedName>
        <fullName evidence="3 9">Phosphate transport system permease protein PstA</fullName>
    </recommendedName>
</protein>
<keyword evidence="4" id="KW-0813">Transport</keyword>
<evidence type="ECO:0000256" key="2">
    <source>
        <dbReference type="ARBA" id="ARBA00007069"/>
    </source>
</evidence>
<dbReference type="Proteomes" id="UP000235803">
    <property type="component" value="Unassembled WGS sequence"/>
</dbReference>
<evidence type="ECO:0000256" key="6">
    <source>
        <dbReference type="ARBA" id="ARBA00022692"/>
    </source>
</evidence>
<evidence type="ECO:0000256" key="1">
    <source>
        <dbReference type="ARBA" id="ARBA00004651"/>
    </source>
</evidence>
<evidence type="ECO:0000313" key="12">
    <source>
        <dbReference type="Proteomes" id="UP000235803"/>
    </source>
</evidence>
<dbReference type="EMBL" id="PNRF01000020">
    <property type="protein sequence ID" value="PMR75397.1"/>
    <property type="molecule type" value="Genomic_DNA"/>
</dbReference>
<comment type="similarity">
    <text evidence="2 9">Belongs to the binding-protein-dependent transport system permease family. CysTW subfamily.</text>
</comment>
<comment type="caution">
    <text evidence="11">The sequence shown here is derived from an EMBL/GenBank/DDBJ whole genome shotgun (WGS) entry which is preliminary data.</text>
</comment>
<dbReference type="Pfam" id="PF11812">
    <property type="entry name" value="DUF3333"/>
    <property type="match status" value="1"/>
</dbReference>
<dbReference type="OrthoDB" id="9807065at2"/>
<dbReference type="PROSITE" id="PS50928">
    <property type="entry name" value="ABC_TM1"/>
    <property type="match status" value="1"/>
</dbReference>